<accession>A0A2S7WYN7</accession>
<evidence type="ECO:0000313" key="3">
    <source>
        <dbReference type="Proteomes" id="UP000239068"/>
    </source>
</evidence>
<reference evidence="2 3" key="1">
    <citation type="submission" date="2016-12" db="EMBL/GenBank/DDBJ databases">
        <title>Trade-off between light-utilization and light-protection in marine flavobacteria.</title>
        <authorList>
            <person name="Kumagai Y."/>
            <person name="Yoshizawa S."/>
            <person name="Kogure K."/>
            <person name="Iwasaki W."/>
        </authorList>
    </citation>
    <scope>NUCLEOTIDE SEQUENCE [LARGE SCALE GENOMIC DNA]</scope>
    <source>
        <strain evidence="2 3">ATCC 43844</strain>
    </source>
</reference>
<keyword evidence="3" id="KW-1185">Reference proteome</keyword>
<keyword evidence="1" id="KW-0472">Membrane</keyword>
<keyword evidence="1" id="KW-1133">Transmembrane helix</keyword>
<evidence type="ECO:0000313" key="2">
    <source>
        <dbReference type="EMBL" id="PQJ82704.1"/>
    </source>
</evidence>
<dbReference type="EMBL" id="MSCM01000001">
    <property type="protein sequence ID" value="PQJ82704.1"/>
    <property type="molecule type" value="Genomic_DNA"/>
</dbReference>
<sequence length="167" mass="19527">MGNIYQSHLKRMKKEKAIKILTQQSEKLKNIDLSDIRNWDVETKTYLSDFFGKESHQYNHFRMNLTDPRISVQKEKIILFLNDCCNIISNIGLYKPLTENWFSKLPNWIINLGLPALCFISFGTGILFTNNNNYELRKENSELKEKLSLISSDTITNNHKNLSNNPK</sequence>
<keyword evidence="1" id="KW-0812">Transmembrane</keyword>
<dbReference type="AlphaFoldDB" id="A0A2S7WYN7"/>
<evidence type="ECO:0000256" key="1">
    <source>
        <dbReference type="SAM" id="Phobius"/>
    </source>
</evidence>
<proteinExistence type="predicted"/>
<gene>
    <name evidence="2" type="ORF">BTO16_09000</name>
</gene>
<feature type="transmembrane region" description="Helical" evidence="1">
    <location>
        <begin position="108"/>
        <end position="128"/>
    </location>
</feature>
<comment type="caution">
    <text evidence="2">The sequence shown here is derived from an EMBL/GenBank/DDBJ whole genome shotgun (WGS) entry which is preliminary data.</text>
</comment>
<protein>
    <submittedName>
        <fullName evidence="2">Uncharacterized protein</fullName>
    </submittedName>
</protein>
<name>A0A2S7WYN7_9FLAO</name>
<organism evidence="2 3">
    <name type="scientific">Polaribacter glomeratus</name>
    <dbReference type="NCBI Taxonomy" id="102"/>
    <lineage>
        <taxon>Bacteria</taxon>
        <taxon>Pseudomonadati</taxon>
        <taxon>Bacteroidota</taxon>
        <taxon>Flavobacteriia</taxon>
        <taxon>Flavobacteriales</taxon>
        <taxon>Flavobacteriaceae</taxon>
    </lineage>
</organism>
<dbReference type="Proteomes" id="UP000239068">
    <property type="component" value="Unassembled WGS sequence"/>
</dbReference>